<organism evidence="3 4">
    <name type="scientific">Novosphingobium cyanobacteriorum</name>
    <dbReference type="NCBI Taxonomy" id="3024215"/>
    <lineage>
        <taxon>Bacteria</taxon>
        <taxon>Pseudomonadati</taxon>
        <taxon>Pseudomonadota</taxon>
        <taxon>Alphaproteobacteria</taxon>
        <taxon>Sphingomonadales</taxon>
        <taxon>Sphingomonadaceae</taxon>
        <taxon>Novosphingobium</taxon>
    </lineage>
</organism>
<dbReference type="Pfam" id="PF00378">
    <property type="entry name" value="ECH_1"/>
    <property type="match status" value="1"/>
</dbReference>
<dbReference type="CDD" id="cd06558">
    <property type="entry name" value="crotonase-like"/>
    <property type="match status" value="1"/>
</dbReference>
<dbReference type="NCBIfam" id="NF006699">
    <property type="entry name" value="PRK09245.1"/>
    <property type="match status" value="1"/>
</dbReference>
<comment type="caution">
    <text evidence="3">The sequence shown here is derived from an EMBL/GenBank/DDBJ whole genome shotgun (WGS) entry which is preliminary data.</text>
</comment>
<name>A0ABT6CLZ9_9SPHN</name>
<dbReference type="InterPro" id="IPR001753">
    <property type="entry name" value="Enoyl-CoA_hydra/iso"/>
</dbReference>
<dbReference type="Proteomes" id="UP001222770">
    <property type="component" value="Unassembled WGS sequence"/>
</dbReference>
<dbReference type="Gene3D" id="3.90.226.10">
    <property type="entry name" value="2-enoyl-CoA Hydratase, Chain A, domain 1"/>
    <property type="match status" value="1"/>
</dbReference>
<dbReference type="InterPro" id="IPR029045">
    <property type="entry name" value="ClpP/crotonase-like_dom_sf"/>
</dbReference>
<dbReference type="SUPFAM" id="SSF52096">
    <property type="entry name" value="ClpP/crotonase"/>
    <property type="match status" value="1"/>
</dbReference>
<proteinExistence type="inferred from homology"/>
<reference evidence="3 4" key="1">
    <citation type="submission" date="2023-03" db="EMBL/GenBank/DDBJ databases">
        <title>Novosphingobium cyanobacteriorum sp. nov., isolated from a eutrophic reservoir during the Microcystis bloom period.</title>
        <authorList>
            <person name="Kang M."/>
            <person name="Le V."/>
            <person name="Ko S.-R."/>
            <person name="Lee S.-A."/>
            <person name="Ahn C.-Y."/>
        </authorList>
    </citation>
    <scope>NUCLEOTIDE SEQUENCE [LARGE SCALE GENOMIC DNA]</scope>
    <source>
        <strain evidence="3 4">HBC54</strain>
    </source>
</reference>
<accession>A0ABT6CLZ9</accession>
<evidence type="ECO:0000313" key="3">
    <source>
        <dbReference type="EMBL" id="MDF8334945.1"/>
    </source>
</evidence>
<evidence type="ECO:0000256" key="1">
    <source>
        <dbReference type="ARBA" id="ARBA00005254"/>
    </source>
</evidence>
<evidence type="ECO:0000256" key="2">
    <source>
        <dbReference type="ARBA" id="ARBA00023239"/>
    </source>
</evidence>
<sequence>MSSFIQMERRGRIAILTLSRPDSLNAIGTHDDCRDLVNAIESLTDDRSISAAVLTGAGRAFSAGGNLKAMKERNGIGPLDQPDSTRHNYRRGVQKITAAFMDCEVPLIAAINGHAVGLGCDLACLCDMRIAAESAKFSASFIKVGIVPGDGGAWSLQRVVGYARAAEMFFTGDRYTAQEALAFGLVGKVVADECLLDEAIALAEKIAANPARALRLTKRLLREAQTQRMSEILELSAAYQALAHETEDHAEALDAFMGKRDPVFKGN</sequence>
<keyword evidence="4" id="KW-1185">Reference proteome</keyword>
<dbReference type="InterPro" id="IPR014748">
    <property type="entry name" value="Enoyl-CoA_hydra_C"/>
</dbReference>
<keyword evidence="2" id="KW-0456">Lyase</keyword>
<dbReference type="EMBL" id="JAROCY010000018">
    <property type="protein sequence ID" value="MDF8334945.1"/>
    <property type="molecule type" value="Genomic_DNA"/>
</dbReference>
<evidence type="ECO:0000313" key="4">
    <source>
        <dbReference type="Proteomes" id="UP001222770"/>
    </source>
</evidence>
<dbReference type="RefSeq" id="WP_277279716.1">
    <property type="nucleotide sequence ID" value="NZ_JAROCY010000018.1"/>
</dbReference>
<dbReference type="PANTHER" id="PTHR11941:SF54">
    <property type="entry name" value="ENOYL-COA HYDRATASE, MITOCHONDRIAL"/>
    <property type="match status" value="1"/>
</dbReference>
<protein>
    <submittedName>
        <fullName evidence="3">Crotonase/enoyl-CoA hydratase family protein</fullName>
    </submittedName>
</protein>
<dbReference type="Gene3D" id="1.10.12.10">
    <property type="entry name" value="Lyase 2-enoyl-coa Hydratase, Chain A, domain 2"/>
    <property type="match status" value="1"/>
</dbReference>
<comment type="similarity">
    <text evidence="1">Belongs to the enoyl-CoA hydratase/isomerase family.</text>
</comment>
<gene>
    <name evidence="3" type="ORF">POM99_17185</name>
</gene>
<dbReference type="PANTHER" id="PTHR11941">
    <property type="entry name" value="ENOYL-COA HYDRATASE-RELATED"/>
    <property type="match status" value="1"/>
</dbReference>